<protein>
    <submittedName>
        <fullName evidence="3">Uncharacterized protein</fullName>
    </submittedName>
</protein>
<keyword evidence="2" id="KW-1133">Transmembrane helix</keyword>
<keyword evidence="2" id="KW-0472">Membrane</keyword>
<sequence length="502" mass="58308">MMLFSERETEALKYFRNIAYILNDYNNKFNYEPVLIALKQYYYLDVNSFLRLLKEIIHKLEILIDVNDNSYDEISSYISKIEDELKSDLSNILNANNNISKYFKIILVNISAFVEFIATWQHKYKVYKDEVGFIGESDSFRVLLRGLHFAIDNIDNNVPFNIDHLKNIDKQSYYDRIILIEDKLNELSNSFIILSDDYKKNKNENFEKQKRLFKDRADEAFLSYQSSLLDLKNHYQGELEPQVNELKLKLENNKLELETLLGDVKLYQDKMTNKAVNEMSAHYFDKSKFERNSYFAITLISAVIIIFSVISAYRGVNSYYNEYVSTKTCDSSESRTIKVNGKKMEISFEQCMKDLSVKREATQKYAFNYLIFRLSFSLLLFLAVIYASRIAMRAYNHWRQSENMYLKLNTLSPFIGSLDKSVRNDVHLSLVPDYFGKDAGMVESSKDAVKDLPTNISNIAIKAIEQAGSTIGSKLGSDKETKNSDSESSTEKNKKKSTDDPE</sequence>
<dbReference type="RefSeq" id="WP_140983064.1">
    <property type="nucleotide sequence ID" value="NZ_AP031585.1"/>
</dbReference>
<keyword evidence="2" id="KW-0812">Transmembrane</keyword>
<reference evidence="4" key="2">
    <citation type="submission" date="2021-03" db="EMBL/GenBank/DDBJ databases">
        <title>Complete genome sequencing of Acinetobacter baumannii.</title>
        <authorList>
            <person name="Yadav B."/>
            <person name="Makwana N."/>
            <person name="Kharat A.S."/>
            <person name="Veeraraghavan B."/>
            <person name="Vijayakumar S."/>
            <person name="Priya M."/>
        </authorList>
    </citation>
    <scope>NUCLEOTIDE SEQUENCE</scope>
    <source>
        <strain evidence="4">KSK6</strain>
    </source>
</reference>
<proteinExistence type="predicted"/>
<evidence type="ECO:0000313" key="5">
    <source>
        <dbReference type="Proteomes" id="UP000470018"/>
    </source>
</evidence>
<organism evidence="3 5">
    <name type="scientific">Acinetobacter baumannii</name>
    <dbReference type="NCBI Taxonomy" id="470"/>
    <lineage>
        <taxon>Bacteria</taxon>
        <taxon>Pseudomonadati</taxon>
        <taxon>Pseudomonadota</taxon>
        <taxon>Gammaproteobacteria</taxon>
        <taxon>Moraxellales</taxon>
        <taxon>Moraxellaceae</taxon>
        <taxon>Acinetobacter</taxon>
        <taxon>Acinetobacter calcoaceticus/baumannii complex</taxon>
    </lineage>
</organism>
<dbReference type="Proteomes" id="UP000664966">
    <property type="component" value="Chromosome"/>
</dbReference>
<evidence type="ECO:0000313" key="4">
    <source>
        <dbReference type="EMBL" id="QTK44034.1"/>
    </source>
</evidence>
<name>A0A506K1R7_ACIBA</name>
<dbReference type="EMBL" id="JAAGTY010000011">
    <property type="protein sequence ID" value="NDW41683.1"/>
    <property type="molecule type" value="Genomic_DNA"/>
</dbReference>
<evidence type="ECO:0000256" key="2">
    <source>
        <dbReference type="SAM" id="Phobius"/>
    </source>
</evidence>
<feature type="compositionally biased region" description="Basic and acidic residues" evidence="1">
    <location>
        <begin position="476"/>
        <end position="502"/>
    </location>
</feature>
<feature type="transmembrane region" description="Helical" evidence="2">
    <location>
        <begin position="366"/>
        <end position="387"/>
    </location>
</feature>
<feature type="region of interest" description="Disordered" evidence="1">
    <location>
        <begin position="472"/>
        <end position="502"/>
    </location>
</feature>
<dbReference type="AlphaFoldDB" id="A0A506K1R7"/>
<evidence type="ECO:0000313" key="3">
    <source>
        <dbReference type="EMBL" id="NDW41683.1"/>
    </source>
</evidence>
<dbReference type="Proteomes" id="UP000470018">
    <property type="component" value="Unassembled WGS sequence"/>
</dbReference>
<accession>A0A506K1R7</accession>
<feature type="transmembrane region" description="Helical" evidence="2">
    <location>
        <begin position="294"/>
        <end position="313"/>
    </location>
</feature>
<dbReference type="EMBL" id="CP072270">
    <property type="protein sequence ID" value="QTK44034.1"/>
    <property type="molecule type" value="Genomic_DNA"/>
</dbReference>
<gene>
    <name evidence="3" type="ORF">G3N53_11450</name>
    <name evidence="4" type="ORF">J6E47_02840</name>
</gene>
<reference evidence="3 5" key="1">
    <citation type="submission" date="2020-02" db="EMBL/GenBank/DDBJ databases">
        <title>Whole genome shot-gun sequencing of clinical Carbapenem resistant A. baumannii.</title>
        <authorList>
            <person name="Veeraraghavan B."/>
            <person name="Mathur P."/>
            <person name="Vijayakumar S."/>
            <person name="Vasudevan K."/>
            <person name="Lincy M."/>
            <person name="Kirubananthan A."/>
        </authorList>
    </citation>
    <scope>NUCLEOTIDE SEQUENCE [LARGE SCALE GENOMIC DNA]</scope>
    <source>
        <strain evidence="3 5">SP816</strain>
    </source>
</reference>
<evidence type="ECO:0000256" key="1">
    <source>
        <dbReference type="SAM" id="MobiDB-lite"/>
    </source>
</evidence>